<dbReference type="PANTHER" id="PTHR38687">
    <property type="entry name" value="CELL DIVISION PROTEIN DEDD-RELATED"/>
    <property type="match status" value="1"/>
</dbReference>
<dbReference type="InterPro" id="IPR036680">
    <property type="entry name" value="SPOR-like_sf"/>
</dbReference>
<dbReference type="InterPro" id="IPR052521">
    <property type="entry name" value="Cell_div_SPOR-domain"/>
</dbReference>
<evidence type="ECO:0000256" key="1">
    <source>
        <dbReference type="SAM" id="MobiDB-lite"/>
    </source>
</evidence>
<evidence type="ECO:0000259" key="2">
    <source>
        <dbReference type="PROSITE" id="PS51724"/>
    </source>
</evidence>
<dbReference type="GO" id="GO:0032506">
    <property type="term" value="P:cytokinetic process"/>
    <property type="evidence" value="ECO:0007669"/>
    <property type="project" value="TreeGrafter"/>
</dbReference>
<dbReference type="InterPro" id="IPR007730">
    <property type="entry name" value="SPOR-like_dom"/>
</dbReference>
<dbReference type="Proteomes" id="UP000295531">
    <property type="component" value="Unassembled WGS sequence"/>
</dbReference>
<dbReference type="SUPFAM" id="SSF110997">
    <property type="entry name" value="Sporulation related repeat"/>
    <property type="match status" value="1"/>
</dbReference>
<dbReference type="PANTHER" id="PTHR38687:SF1">
    <property type="entry name" value="CELL DIVISION PROTEIN DEDD"/>
    <property type="match status" value="1"/>
</dbReference>
<name>A0A4R6PKJ6_9GAMM</name>
<organism evidence="3 4">
    <name type="scientific">Idiomarina aquatica</name>
    <dbReference type="NCBI Taxonomy" id="1327752"/>
    <lineage>
        <taxon>Bacteria</taxon>
        <taxon>Pseudomonadati</taxon>
        <taxon>Pseudomonadota</taxon>
        <taxon>Gammaproteobacteria</taxon>
        <taxon>Alteromonadales</taxon>
        <taxon>Idiomarinaceae</taxon>
        <taxon>Idiomarina</taxon>
    </lineage>
</organism>
<gene>
    <name evidence="3" type="ORF">DEU29_10454</name>
</gene>
<dbReference type="Gene3D" id="3.30.70.1070">
    <property type="entry name" value="Sporulation related repeat"/>
    <property type="match status" value="1"/>
</dbReference>
<feature type="compositionally biased region" description="Low complexity" evidence="1">
    <location>
        <begin position="44"/>
        <end position="86"/>
    </location>
</feature>
<proteinExistence type="predicted"/>
<dbReference type="GO" id="GO:0030428">
    <property type="term" value="C:cell septum"/>
    <property type="evidence" value="ECO:0007669"/>
    <property type="project" value="TreeGrafter"/>
</dbReference>
<evidence type="ECO:0000313" key="3">
    <source>
        <dbReference type="EMBL" id="TDP38954.1"/>
    </source>
</evidence>
<dbReference type="OrthoDB" id="7069135at2"/>
<dbReference type="RefSeq" id="WP_133539062.1">
    <property type="nucleotide sequence ID" value="NZ_SNXI01000004.1"/>
</dbReference>
<feature type="domain" description="SPOR" evidence="2">
    <location>
        <begin position="110"/>
        <end position="185"/>
    </location>
</feature>
<dbReference type="EMBL" id="SNXI01000004">
    <property type="protein sequence ID" value="TDP38954.1"/>
    <property type="molecule type" value="Genomic_DNA"/>
</dbReference>
<sequence>MASPLQNRLVGTIILVALAVIILPDVLDGEKAETVEQFETIPLQPEQQASLQQPQPLPEATKQQLQQQSQSGDEAATSDTADATEAQPIAADKVQAESLQAPPREPQEFAADGDAYVIQLGAFSQAGSVEKIVQQLKQKGFAAYAQRSGNLTKLMVGPDTSKAELEKQLPILKELTGLSGKVLTYNPS</sequence>
<comment type="caution">
    <text evidence="3">The sequence shown here is derived from an EMBL/GenBank/DDBJ whole genome shotgun (WGS) entry which is preliminary data.</text>
</comment>
<dbReference type="PROSITE" id="PS51724">
    <property type="entry name" value="SPOR"/>
    <property type="match status" value="1"/>
</dbReference>
<dbReference type="Pfam" id="PF05036">
    <property type="entry name" value="SPOR"/>
    <property type="match status" value="1"/>
</dbReference>
<protein>
    <submittedName>
        <fullName evidence="3">DedD protein</fullName>
    </submittedName>
</protein>
<keyword evidence="4" id="KW-1185">Reference proteome</keyword>
<dbReference type="AlphaFoldDB" id="A0A4R6PKJ6"/>
<dbReference type="GO" id="GO:0042834">
    <property type="term" value="F:peptidoglycan binding"/>
    <property type="evidence" value="ECO:0007669"/>
    <property type="project" value="InterPro"/>
</dbReference>
<evidence type="ECO:0000313" key="4">
    <source>
        <dbReference type="Proteomes" id="UP000295531"/>
    </source>
</evidence>
<dbReference type="GO" id="GO:0032153">
    <property type="term" value="C:cell division site"/>
    <property type="evidence" value="ECO:0007669"/>
    <property type="project" value="TreeGrafter"/>
</dbReference>
<reference evidence="3 4" key="1">
    <citation type="submission" date="2019-03" db="EMBL/GenBank/DDBJ databases">
        <title>Freshwater and sediment microbial communities from various areas in North America, analyzing microbe dynamics in response to fracking.</title>
        <authorList>
            <person name="Lamendella R."/>
        </authorList>
    </citation>
    <scope>NUCLEOTIDE SEQUENCE [LARGE SCALE GENOMIC DNA]</scope>
    <source>
        <strain evidence="3 4">18_TX</strain>
    </source>
</reference>
<accession>A0A4R6PKJ6</accession>
<feature type="region of interest" description="Disordered" evidence="1">
    <location>
        <begin position="44"/>
        <end position="107"/>
    </location>
</feature>